<dbReference type="Gene3D" id="6.10.110.10">
    <property type="match status" value="1"/>
</dbReference>
<comment type="subcellular location">
    <subcellularLocation>
        <location evidence="1">Membrane</location>
        <topology evidence="1">Multi-pass membrane protein</topology>
    </subcellularLocation>
</comment>
<dbReference type="PANTHER" id="PTHR16932">
    <property type="entry name" value="INTERFERON ALPHA-INDUCIBLE PROTEIN 27"/>
    <property type="match status" value="1"/>
</dbReference>
<dbReference type="InterPro" id="IPR038213">
    <property type="entry name" value="IFI6/IFI27-like_sf"/>
</dbReference>
<dbReference type="Pfam" id="PF06140">
    <property type="entry name" value="Ifi-6-16"/>
    <property type="match status" value="1"/>
</dbReference>
<feature type="non-terminal residue" evidence="6">
    <location>
        <position position="1"/>
    </location>
</feature>
<name>A0A1D1XZY3_9ARAE</name>
<organism evidence="6">
    <name type="scientific">Anthurium amnicola</name>
    <dbReference type="NCBI Taxonomy" id="1678845"/>
    <lineage>
        <taxon>Eukaryota</taxon>
        <taxon>Viridiplantae</taxon>
        <taxon>Streptophyta</taxon>
        <taxon>Embryophyta</taxon>
        <taxon>Tracheophyta</taxon>
        <taxon>Spermatophyta</taxon>
        <taxon>Magnoliopsida</taxon>
        <taxon>Liliopsida</taxon>
        <taxon>Araceae</taxon>
        <taxon>Pothoideae</taxon>
        <taxon>Potheae</taxon>
        <taxon>Anthurium</taxon>
    </lineage>
</organism>
<proteinExistence type="inferred from homology"/>
<comment type="similarity">
    <text evidence="2">Belongs to the IFI6/IFI27 family.</text>
</comment>
<keyword evidence="4" id="KW-1133">Transmembrane helix</keyword>
<accession>A0A1D1XZY3</accession>
<protein>
    <submittedName>
        <fullName evidence="6">Interferon alpha-inducible protein 27-like protein 1</fullName>
    </submittedName>
</protein>
<dbReference type="EMBL" id="GDJX01019978">
    <property type="protein sequence ID" value="JAT47958.1"/>
    <property type="molecule type" value="Transcribed_RNA"/>
</dbReference>
<dbReference type="PANTHER" id="PTHR16932:SF18">
    <property type="entry name" value="INTERFERON, ALPHA-INDUCIBLE PROTEIN 27-LIKE 2"/>
    <property type="match status" value="1"/>
</dbReference>
<reference evidence="6" key="1">
    <citation type="submission" date="2015-07" db="EMBL/GenBank/DDBJ databases">
        <title>Transcriptome Assembly of Anthurium amnicola.</title>
        <authorList>
            <person name="Suzuki J."/>
        </authorList>
    </citation>
    <scope>NUCLEOTIDE SEQUENCE</scope>
</reference>
<keyword evidence="5" id="KW-0472">Membrane</keyword>
<dbReference type="InterPro" id="IPR009311">
    <property type="entry name" value="IFI6/IFI27-like"/>
</dbReference>
<evidence type="ECO:0000256" key="3">
    <source>
        <dbReference type="ARBA" id="ARBA00022692"/>
    </source>
</evidence>
<sequence length="101" mass="9919">ITMAGFTAAGITAGSTAAAFMSSYGGFVASGSACSFLQSTAAVGLGVKGIAISSAAGASIGYGICKALPKSEPDNHLSQENRPLVPAFIANKAVDSSTMNE</sequence>
<keyword evidence="3" id="KW-0812">Transmembrane</keyword>
<gene>
    <name evidence="6" type="primary">IFI27L1_1</name>
    <name evidence="6" type="ORF">g.40068</name>
</gene>
<evidence type="ECO:0000313" key="6">
    <source>
        <dbReference type="EMBL" id="JAT47958.1"/>
    </source>
</evidence>
<dbReference type="GO" id="GO:0016020">
    <property type="term" value="C:membrane"/>
    <property type="evidence" value="ECO:0007669"/>
    <property type="project" value="UniProtKB-SubCell"/>
</dbReference>
<evidence type="ECO:0000256" key="2">
    <source>
        <dbReference type="ARBA" id="ARBA00007262"/>
    </source>
</evidence>
<dbReference type="AlphaFoldDB" id="A0A1D1XZY3"/>
<evidence type="ECO:0000256" key="4">
    <source>
        <dbReference type="ARBA" id="ARBA00022989"/>
    </source>
</evidence>
<evidence type="ECO:0000256" key="5">
    <source>
        <dbReference type="ARBA" id="ARBA00023136"/>
    </source>
</evidence>
<evidence type="ECO:0000256" key="1">
    <source>
        <dbReference type="ARBA" id="ARBA00004141"/>
    </source>
</evidence>